<feature type="region of interest" description="Disordered" evidence="1">
    <location>
        <begin position="217"/>
        <end position="251"/>
    </location>
</feature>
<evidence type="ECO:0000256" key="1">
    <source>
        <dbReference type="SAM" id="MobiDB-lite"/>
    </source>
</evidence>
<comment type="caution">
    <text evidence="4">The sequence shown here is derived from an EMBL/GenBank/DDBJ whole genome shotgun (WGS) entry which is preliminary data.</text>
</comment>
<evidence type="ECO:0000313" key="5">
    <source>
        <dbReference type="Proteomes" id="UP000724874"/>
    </source>
</evidence>
<organism evidence="4 5">
    <name type="scientific">Gymnopilus junonius</name>
    <name type="common">Spectacular rustgill mushroom</name>
    <name type="synonym">Gymnopilus spectabilis subsp. junonius</name>
    <dbReference type="NCBI Taxonomy" id="109634"/>
    <lineage>
        <taxon>Eukaryota</taxon>
        <taxon>Fungi</taxon>
        <taxon>Dikarya</taxon>
        <taxon>Basidiomycota</taxon>
        <taxon>Agaricomycotina</taxon>
        <taxon>Agaricomycetes</taxon>
        <taxon>Agaricomycetidae</taxon>
        <taxon>Agaricales</taxon>
        <taxon>Agaricineae</taxon>
        <taxon>Hymenogastraceae</taxon>
        <taxon>Gymnopilus</taxon>
    </lineage>
</organism>
<keyword evidence="2" id="KW-0812">Transmembrane</keyword>
<sequence>MSLLAGLPLRLFAFGVLVASAAALQFDFADVQQCDQVTVSFSGSNLAPGLVPASLQILPINSTAFNISLVEPSLVYSGVALTPLPFPAGTDFLTSLDDGTGDSIISVSDVIRVLPSPIGNSSCLPNATQVTRRFSLPFNVSQCEEFSIQYDTTLVSQPPNVRLYHPTGSSFPLNMVSSTVGEATYIMGFSREKDVLLLVTDENGNMETSPLFTVGGDANSDSSCLHKNNGEKTDDRTADMHHHHNGTPGPSNSRALIIGVASGGSAVVLIAIGVVIFVVRERRKRRRNQRYNFDSSKIQMPPSNDSLNEKHTSEKSPSITSPKAVSNPIYTSDAFVSPTRSTYQRGSLASTAQIVPGDRTRQTVPTSMPPSQIIVEPPAERGSLDSLDIEGMLNMATYSLRTLPAGKIRKPRSTI</sequence>
<protein>
    <submittedName>
        <fullName evidence="4">Uncharacterized protein</fullName>
    </submittedName>
</protein>
<proteinExistence type="predicted"/>
<dbReference type="OrthoDB" id="3266941at2759"/>
<dbReference type="AlphaFoldDB" id="A0A9P5NS68"/>
<dbReference type="EMBL" id="JADNYJ010000032">
    <property type="protein sequence ID" value="KAF8903174.1"/>
    <property type="molecule type" value="Genomic_DNA"/>
</dbReference>
<feature type="region of interest" description="Disordered" evidence="1">
    <location>
        <begin position="290"/>
        <end position="325"/>
    </location>
</feature>
<gene>
    <name evidence="4" type="ORF">CPB84DRAFT_1824076</name>
</gene>
<feature type="transmembrane region" description="Helical" evidence="2">
    <location>
        <begin position="255"/>
        <end position="279"/>
    </location>
</feature>
<feature type="compositionally biased region" description="Polar residues" evidence="1">
    <location>
        <begin position="315"/>
        <end position="325"/>
    </location>
</feature>
<keyword evidence="3" id="KW-0732">Signal</keyword>
<feature type="chain" id="PRO_5040473119" evidence="3">
    <location>
        <begin position="24"/>
        <end position="415"/>
    </location>
</feature>
<dbReference type="Proteomes" id="UP000724874">
    <property type="component" value="Unassembled WGS sequence"/>
</dbReference>
<evidence type="ECO:0000256" key="2">
    <source>
        <dbReference type="SAM" id="Phobius"/>
    </source>
</evidence>
<evidence type="ECO:0000313" key="4">
    <source>
        <dbReference type="EMBL" id="KAF8903174.1"/>
    </source>
</evidence>
<feature type="compositionally biased region" description="Basic and acidic residues" evidence="1">
    <location>
        <begin position="228"/>
        <end position="240"/>
    </location>
</feature>
<feature type="compositionally biased region" description="Polar residues" evidence="1">
    <location>
        <begin position="291"/>
        <end position="306"/>
    </location>
</feature>
<evidence type="ECO:0000256" key="3">
    <source>
        <dbReference type="SAM" id="SignalP"/>
    </source>
</evidence>
<accession>A0A9P5NS68</accession>
<keyword evidence="2" id="KW-0472">Membrane</keyword>
<keyword evidence="2" id="KW-1133">Transmembrane helix</keyword>
<keyword evidence="5" id="KW-1185">Reference proteome</keyword>
<feature type="signal peptide" evidence="3">
    <location>
        <begin position="1"/>
        <end position="23"/>
    </location>
</feature>
<reference evidence="4" key="1">
    <citation type="submission" date="2020-11" db="EMBL/GenBank/DDBJ databases">
        <authorList>
            <consortium name="DOE Joint Genome Institute"/>
            <person name="Ahrendt S."/>
            <person name="Riley R."/>
            <person name="Andreopoulos W."/>
            <person name="LaButti K."/>
            <person name="Pangilinan J."/>
            <person name="Ruiz-duenas F.J."/>
            <person name="Barrasa J.M."/>
            <person name="Sanchez-Garcia M."/>
            <person name="Camarero S."/>
            <person name="Miyauchi S."/>
            <person name="Serrano A."/>
            <person name="Linde D."/>
            <person name="Babiker R."/>
            <person name="Drula E."/>
            <person name="Ayuso-Fernandez I."/>
            <person name="Pacheco R."/>
            <person name="Padilla G."/>
            <person name="Ferreira P."/>
            <person name="Barriuso J."/>
            <person name="Kellner H."/>
            <person name="Castanera R."/>
            <person name="Alfaro M."/>
            <person name="Ramirez L."/>
            <person name="Pisabarro A.G."/>
            <person name="Kuo A."/>
            <person name="Tritt A."/>
            <person name="Lipzen A."/>
            <person name="He G."/>
            <person name="Yan M."/>
            <person name="Ng V."/>
            <person name="Cullen D."/>
            <person name="Martin F."/>
            <person name="Rosso M.-N."/>
            <person name="Henrissat B."/>
            <person name="Hibbett D."/>
            <person name="Martinez A.T."/>
            <person name="Grigoriev I.V."/>
        </authorList>
    </citation>
    <scope>NUCLEOTIDE SEQUENCE</scope>
    <source>
        <strain evidence="4">AH 44721</strain>
    </source>
</reference>
<name>A0A9P5NS68_GYMJU</name>